<protein>
    <submittedName>
        <fullName evidence="1">Uncharacterized protein</fullName>
    </submittedName>
</protein>
<organism evidence="1 2">
    <name type="scientific">Dendrolimus kikuchii</name>
    <dbReference type="NCBI Taxonomy" id="765133"/>
    <lineage>
        <taxon>Eukaryota</taxon>
        <taxon>Metazoa</taxon>
        <taxon>Ecdysozoa</taxon>
        <taxon>Arthropoda</taxon>
        <taxon>Hexapoda</taxon>
        <taxon>Insecta</taxon>
        <taxon>Pterygota</taxon>
        <taxon>Neoptera</taxon>
        <taxon>Endopterygota</taxon>
        <taxon>Lepidoptera</taxon>
        <taxon>Glossata</taxon>
        <taxon>Ditrysia</taxon>
        <taxon>Bombycoidea</taxon>
        <taxon>Lasiocampidae</taxon>
        <taxon>Dendrolimus</taxon>
    </lineage>
</organism>
<proteinExistence type="predicted"/>
<keyword evidence="2" id="KW-1185">Reference proteome</keyword>
<gene>
    <name evidence="1" type="ORF">K1T71_000994</name>
</gene>
<evidence type="ECO:0000313" key="1">
    <source>
        <dbReference type="EMBL" id="KAJ0183018.1"/>
    </source>
</evidence>
<name>A0ACC1DGD4_9NEOP</name>
<reference evidence="1 2" key="1">
    <citation type="journal article" date="2021" name="Front. Genet.">
        <title>Chromosome-Level Genome Assembly Reveals Significant Gene Expansion in the Toll and IMD Signaling Pathways of Dendrolimus kikuchii.</title>
        <authorList>
            <person name="Zhou J."/>
            <person name="Wu P."/>
            <person name="Xiong Z."/>
            <person name="Liu N."/>
            <person name="Zhao N."/>
            <person name="Ji M."/>
            <person name="Qiu Y."/>
            <person name="Yang B."/>
        </authorList>
    </citation>
    <scope>NUCLEOTIDE SEQUENCE [LARGE SCALE GENOMIC DNA]</scope>
    <source>
        <strain evidence="1">Ann1</strain>
    </source>
</reference>
<dbReference type="EMBL" id="CM034388">
    <property type="protein sequence ID" value="KAJ0183018.1"/>
    <property type="molecule type" value="Genomic_DNA"/>
</dbReference>
<comment type="caution">
    <text evidence="1">The sequence shown here is derived from an EMBL/GenBank/DDBJ whole genome shotgun (WGS) entry which is preliminary data.</text>
</comment>
<dbReference type="Proteomes" id="UP000824533">
    <property type="component" value="Linkage Group LG02"/>
</dbReference>
<evidence type="ECO:0000313" key="2">
    <source>
        <dbReference type="Proteomes" id="UP000824533"/>
    </source>
</evidence>
<accession>A0ACC1DGD4</accession>
<sequence>MEIDEVEDHEEEGEEEAMMNMFASVWVKTEVVDADGNIEEDNLNDLDYEPPGIMDSKRGTRKRKGYKPRKTMKCDKCDYTTVYRNCLELHVRSHTTPKPYACLLCSYTSKYPTSLNRHVLVHHQYEKEGKEADFKCPICEYKTHYKWNLYAHTRKHKIDKQFHCEHCPYATSYKHNYLKHAKVHNKKEIKFKCDKCPFITKFEGHITRHLAKIHNEVLDKAKKCDYCDFSTLTGWRLNIHKQRSRQEVLLKCAYCDFETNYRCEIKKHKITHYNQLYNYKEVNSYDLVDGKVQATKVIESLSNNTEKNPKNDKQTYESVSEGESNTINNIKQYKLNTVDGVNADRKLSIDILNTDPKLNTDANDLNLGINDLNIGHKMNTDIENLKSKMSTDYNILNNTKDFPTNIDYNIQILNTEFTSHQYRNDPVTFSDLNYSEINYNMMYTDTNCATNFKNCPTEKEPERTKQNEPETLNEKNKNYHIDSKHEVDWNSIQVLESDNKDRAFQCVQCKYTSKFKASVQRHFQRHHTGNQHRPYKCVRCEFSTKTKDQIALHNKRSQCETPIQCNSCEYTTNYKCQFVEHQRTHYAHKCNICNYSCKHKFEIQRHFVSMHLDGGIKCRFCDFKATRKESILCHETIHTGNKPFKCNLCTYSSVRKCLLDIHFRKYHSDVKKEVVVVPESKIDTLKVLIDIEDQSESVNNGN</sequence>